<dbReference type="EMBL" id="BK010606">
    <property type="protein sequence ID" value="DAC75522.1"/>
    <property type="molecule type" value="Genomic_DNA"/>
</dbReference>
<name>A0A455ZFH5_9FLAO</name>
<reference evidence="1" key="4">
    <citation type="journal article" date="2016" name="Sci. Rep.">
        <title>Genomic epidemiology and global diversity of the emerging bacterial pathogen Elizabethkingia anophelis.</title>
        <authorList>
            <person name="Breurec S."/>
            <person name="Criscuolo A."/>
            <person name="Diancourt L."/>
            <person name="Rendueles O."/>
            <person name="Vandenbogaert M."/>
            <person name="Passet V."/>
            <person name="Caro V."/>
            <person name="Rocha E.P."/>
            <person name="Touchon M."/>
            <person name="Brisse S."/>
        </authorList>
    </citation>
    <scope>NUCLEOTIDE SEQUENCE</scope>
</reference>
<reference evidence="1" key="6">
    <citation type="journal article" date="2017" name="Nat. Commun.">
        <title>Evolutionary dynamics and genomic features of the Elizabethkingia anophelis 2015 to 2016 Wisconsin outbreak strain.</title>
        <authorList>
            <person name="Perrin A."/>
            <person name="Larsonneur E."/>
            <person name="Nicholson A.C."/>
            <person name="Edwards D.J."/>
            <person name="Gundlach K.M."/>
            <person name="Whitney A.M."/>
            <person name="Gulvik C.A."/>
            <person name="Bell M.E."/>
            <person name="Rendueles O."/>
            <person name="Cury J."/>
            <person name="Hugon P."/>
            <person name="Clermont D."/>
            <person name="Enouf V."/>
            <person name="Loparev V."/>
            <person name="Juieng P."/>
            <person name="Monson T."/>
            <person name="Warshauer D."/>
            <person name="Elbadawi L.I."/>
            <person name="Walters M.S."/>
            <person name="Crist M.B."/>
            <person name="Noble-Wang J."/>
            <person name="Borlaug G."/>
            <person name="Rocha E.P.C."/>
            <person name="Criscuolo A."/>
            <person name="Touchon M."/>
            <person name="Davis J.P."/>
            <person name="Holt K.E."/>
            <person name="McQuiston J.R."/>
            <person name="Brisse S."/>
        </authorList>
    </citation>
    <scope>NUCLEOTIDE SEQUENCE</scope>
</reference>
<reference evidence="1" key="7">
    <citation type="journal article" date="2017" name="Sci. Rep.">
        <title>Genomic features, phylogenetic relationships, and comparative genomics of Elizabethkingia anophelis strain EM361-97 isolated in Taiwan.</title>
        <authorList>
            <person name="Lin J.N."/>
            <person name="Lai C.H."/>
            <person name="Yang C.H."/>
            <person name="Huang Y.H."/>
            <person name="Lin H.H."/>
        </authorList>
    </citation>
    <scope>NUCLEOTIDE SEQUENCE</scope>
</reference>
<protein>
    <submittedName>
        <fullName evidence="1">Uncharacterized protein</fullName>
    </submittedName>
</protein>
<dbReference type="RefSeq" id="WP_009092145.1">
    <property type="nucleotide sequence ID" value="NZ_CBCRWW010000009.1"/>
</dbReference>
<reference evidence="1" key="8">
    <citation type="journal article" date="2018" name="J. ISSAAS">
        <title>In Silico Identification of Three Types of Integrative and Conjugative Elements (ICEs) in Elizabethkingia anophelis Strains Isolated from Around the World.</title>
        <authorList>
            <person name="Xu J."/>
            <person name="Pei D."/>
            <person name="Nicholson A."/>
            <person name="Lan Y."/>
            <person name="Xia Q."/>
        </authorList>
    </citation>
    <scope>NUCLEOTIDE SEQUENCE</scope>
</reference>
<organism evidence="1">
    <name type="scientific">Elizabethkingia anophelis</name>
    <dbReference type="NCBI Taxonomy" id="1117645"/>
    <lineage>
        <taxon>Bacteria</taxon>
        <taxon>Pseudomonadati</taxon>
        <taxon>Bacteroidota</taxon>
        <taxon>Flavobacteriia</taxon>
        <taxon>Flavobacteriales</taxon>
        <taxon>Weeksellaceae</taxon>
        <taxon>Elizabethkingia</taxon>
    </lineage>
</organism>
<reference evidence="1" key="3">
    <citation type="journal article" date="2016" name="Genome Announc.">
        <title>Complete Genome Sequences of Four Strains from the 2015-2016 Elizabethkingia anophelis Outbreak.</title>
        <authorList>
            <person name="Nicholson A.C."/>
            <person name="Whitney A.M."/>
            <person name="Emery B.D."/>
            <person name="Bell M.E."/>
            <person name="Gartin J.T."/>
            <person name="Humrighouse B.W."/>
            <person name="Loparev V.N."/>
            <person name="Batra D."/>
            <person name="Sheth M."/>
            <person name="Rowe L.A."/>
            <person name="Juieng P."/>
            <person name="Knipe K."/>
            <person name="Gulvik C."/>
            <person name="McQuiston J.R."/>
        </authorList>
    </citation>
    <scope>NUCLEOTIDE SEQUENCE</scope>
</reference>
<dbReference type="GeneID" id="56686121"/>
<sequence length="416" mass="46842">MNKRTTGAWLINHTKKLMEVKEVHDFEDVELAGKCGLFLSNLSASDTQSDINKEKVHAIAKVSHVKKTEISTIIKTLEDLKYIDSGKDGSLSVLGITTSSVLSHTSEIFENSAPTNIQRALIDLSENVSETPKDKKLLSQYISDIHRLSTSETSSLFNQVDGIGLVDHESLEEDKIYFNGHLFKRDNLQKTQNVLNSLRAEDRINISEVDKRLSISGCLPYSEVERILGKSLLLKLQSIGFYDLNEVINAEDAITFVTKPSAFSKFGDPFEEDALDLAKAFVSSLYYGMNYSSQGRGKITMLRALLKKLVNGHEVGPATAIGEDYKILELKRVIELRQKLDTSQYYMKLLKRDVGELALKVLEYGDASEEVLLLSDIYSGNITNYIGPEEKRTFTRKRQTDLEKRNVADVLRTFRN</sequence>
<evidence type="ECO:0000313" key="1">
    <source>
        <dbReference type="EMBL" id="DAC75522.1"/>
    </source>
</evidence>
<reference evidence="1" key="5">
    <citation type="journal article" date="2017" name="Genome Announc.">
        <title>Complete Circularized Genome Sequences of Four Strains of Elizabethkingia anophelis, Including Two Novel Strains Isolated from Wild-Caught Anopheles sinensis.</title>
        <authorList>
            <person name="Pei D."/>
            <person name="Nicholson A.C."/>
            <person name="Jiang J."/>
            <person name="Chen H."/>
            <person name="Whitney A.M."/>
            <person name="Villarma A."/>
            <person name="Bell M."/>
            <person name="Humrighouse B."/>
            <person name="Rowe L.A."/>
            <person name="Sheth M."/>
            <person name="Batra D."/>
            <person name="Juieng P."/>
            <person name="Loparev V.N."/>
            <person name="McQuiston J.R."/>
            <person name="Lan Y."/>
            <person name="Ma Y."/>
            <person name="Xu J."/>
        </authorList>
    </citation>
    <scope>NUCLEOTIDE SEQUENCE</scope>
</reference>
<proteinExistence type="predicted"/>
<dbReference type="AlphaFoldDB" id="A0A455ZFH5"/>
<gene>
    <name evidence="1" type="primary">ICEEaIII(1)_R26_74809_76059</name>
</gene>
<reference evidence="1" key="2">
    <citation type="journal article" date="2014" name="PLoS ONE">
        <title>Insights from the genome annotation of Elizabethkingia anophelis from the malaria vector Anopheles gambiae.</title>
        <authorList>
            <person name="Kukutla P."/>
            <person name="Lindberg B.G."/>
            <person name="Pei D."/>
            <person name="Rayl M."/>
            <person name="Yu W."/>
            <person name="Steritz M."/>
            <person name="Faye I."/>
            <person name="Xu J."/>
        </authorList>
    </citation>
    <scope>NUCLEOTIDE SEQUENCE</scope>
</reference>
<accession>A0A455ZFH5</accession>
<reference evidence="1" key="1">
    <citation type="journal article" date="2014" name="Genome Biol. Evol.">
        <title>Comparative genomic analysis of malaria mosquito vector-associated novel pathogen Elizabethkingia anophelis.</title>
        <authorList>
            <person name="Teo J."/>
            <person name="Tan S.Y."/>
            <person name="Liu Y."/>
            <person name="Tay M."/>
            <person name="Ding Y."/>
            <person name="Li Y."/>
            <person name="Kjelleberg S."/>
            <person name="Givskov M."/>
            <person name="Lin R.T."/>
            <person name="Yang L."/>
        </authorList>
    </citation>
    <scope>NUCLEOTIDE SEQUENCE</scope>
</reference>